<dbReference type="EMBL" id="OC860588">
    <property type="protein sequence ID" value="CAD7628709.1"/>
    <property type="molecule type" value="Genomic_DNA"/>
</dbReference>
<dbReference type="AlphaFoldDB" id="A0A7R9KTC0"/>
<evidence type="ECO:0000256" key="2">
    <source>
        <dbReference type="ARBA" id="ARBA00020364"/>
    </source>
</evidence>
<evidence type="ECO:0000313" key="8">
    <source>
        <dbReference type="EMBL" id="CAD7628709.1"/>
    </source>
</evidence>
<evidence type="ECO:0000256" key="6">
    <source>
        <dbReference type="PROSITE-ProRule" id="PRU00176"/>
    </source>
</evidence>
<evidence type="ECO:0000313" key="9">
    <source>
        <dbReference type="Proteomes" id="UP000759131"/>
    </source>
</evidence>
<dbReference type="OrthoDB" id="448399at2759"/>
<evidence type="ECO:0000259" key="7">
    <source>
        <dbReference type="PROSITE" id="PS50102"/>
    </source>
</evidence>
<dbReference type="SMART" id="SM00360">
    <property type="entry name" value="RRM"/>
    <property type="match status" value="2"/>
</dbReference>
<dbReference type="SUPFAM" id="SSF54928">
    <property type="entry name" value="RNA-binding domain, RBD"/>
    <property type="match status" value="2"/>
</dbReference>
<evidence type="ECO:0000256" key="5">
    <source>
        <dbReference type="ARBA" id="ARBA00023242"/>
    </source>
</evidence>
<evidence type="ECO:0000256" key="1">
    <source>
        <dbReference type="ARBA" id="ARBA00004123"/>
    </source>
</evidence>
<dbReference type="CDD" id="cd12239">
    <property type="entry name" value="RRM2_RBM40_like"/>
    <property type="match status" value="1"/>
</dbReference>
<evidence type="ECO:0000256" key="4">
    <source>
        <dbReference type="ARBA" id="ARBA00022884"/>
    </source>
</evidence>
<keyword evidence="4 6" id="KW-0694">RNA-binding</keyword>
<dbReference type="PANTHER" id="PTHR16105:SF0">
    <property type="entry name" value="RNA-BINDING REGION-CONTAINING PROTEIN 3"/>
    <property type="match status" value="1"/>
</dbReference>
<evidence type="ECO:0000256" key="3">
    <source>
        <dbReference type="ARBA" id="ARBA00022737"/>
    </source>
</evidence>
<dbReference type="GO" id="GO:0030626">
    <property type="term" value="F:U12 snRNA binding"/>
    <property type="evidence" value="ECO:0007669"/>
    <property type="project" value="TreeGrafter"/>
</dbReference>
<keyword evidence="5" id="KW-0539">Nucleus</keyword>
<dbReference type="GO" id="GO:0000398">
    <property type="term" value="P:mRNA splicing, via spliceosome"/>
    <property type="evidence" value="ECO:0007669"/>
    <property type="project" value="TreeGrafter"/>
</dbReference>
<reference evidence="8" key="1">
    <citation type="submission" date="2020-11" db="EMBL/GenBank/DDBJ databases">
        <authorList>
            <person name="Tran Van P."/>
        </authorList>
    </citation>
    <scope>NUCLEOTIDE SEQUENCE</scope>
</reference>
<keyword evidence="3" id="KW-0677">Repeat</keyword>
<gene>
    <name evidence="8" type="ORF">OSB1V03_LOCUS9130</name>
</gene>
<feature type="domain" description="RRM" evidence="7">
    <location>
        <begin position="7"/>
        <end position="76"/>
    </location>
</feature>
<protein>
    <recommendedName>
        <fullName evidence="2">RNA-binding region-containing protein 3</fullName>
    </recommendedName>
</protein>
<dbReference type="GO" id="GO:0005689">
    <property type="term" value="C:U12-type spliceosomal complex"/>
    <property type="evidence" value="ECO:0007669"/>
    <property type="project" value="TreeGrafter"/>
</dbReference>
<proteinExistence type="predicted"/>
<dbReference type="PANTHER" id="PTHR16105">
    <property type="entry name" value="RNA-BINDING REGION-CONTAINING PROTEIN 3"/>
    <property type="match status" value="1"/>
</dbReference>
<dbReference type="InterPro" id="IPR035979">
    <property type="entry name" value="RBD_domain_sf"/>
</dbReference>
<keyword evidence="9" id="KW-1185">Reference proteome</keyword>
<dbReference type="PROSITE" id="PS50102">
    <property type="entry name" value="RRM"/>
    <property type="match status" value="2"/>
</dbReference>
<dbReference type="Pfam" id="PF00076">
    <property type="entry name" value="RRM_1"/>
    <property type="match status" value="1"/>
</dbReference>
<dbReference type="EMBL" id="CAJPIZ010006013">
    <property type="protein sequence ID" value="CAG2109139.1"/>
    <property type="molecule type" value="Genomic_DNA"/>
</dbReference>
<name>A0A7R9KTC0_9ACAR</name>
<dbReference type="FunFam" id="3.30.70.330:FF:000207">
    <property type="entry name" value="RNA-binding region (RNP1, RRM)-containing 3"/>
    <property type="match status" value="1"/>
</dbReference>
<dbReference type="InterPro" id="IPR000504">
    <property type="entry name" value="RRM_dom"/>
</dbReference>
<dbReference type="Gene3D" id="3.30.70.330">
    <property type="match status" value="2"/>
</dbReference>
<feature type="domain" description="RRM" evidence="7">
    <location>
        <begin position="378"/>
        <end position="461"/>
    </location>
</feature>
<accession>A0A7R9KTC0</accession>
<organism evidence="8">
    <name type="scientific">Medioppia subpectinata</name>
    <dbReference type="NCBI Taxonomy" id="1979941"/>
    <lineage>
        <taxon>Eukaryota</taxon>
        <taxon>Metazoa</taxon>
        <taxon>Ecdysozoa</taxon>
        <taxon>Arthropoda</taxon>
        <taxon>Chelicerata</taxon>
        <taxon>Arachnida</taxon>
        <taxon>Acari</taxon>
        <taxon>Acariformes</taxon>
        <taxon>Sarcoptiformes</taxon>
        <taxon>Oribatida</taxon>
        <taxon>Brachypylina</taxon>
        <taxon>Oppioidea</taxon>
        <taxon>Oppiidae</taxon>
        <taxon>Medioppia</taxon>
    </lineage>
</organism>
<dbReference type="GO" id="GO:0097157">
    <property type="term" value="F:pre-mRNA intronic binding"/>
    <property type="evidence" value="ECO:0007669"/>
    <property type="project" value="TreeGrafter"/>
</dbReference>
<dbReference type="InterPro" id="IPR045164">
    <property type="entry name" value="RBM41/RNPC3"/>
</dbReference>
<comment type="subcellular location">
    <subcellularLocation>
        <location evidence="1">Nucleus</location>
    </subcellularLocation>
</comment>
<dbReference type="Proteomes" id="UP000759131">
    <property type="component" value="Unassembled WGS sequence"/>
</dbReference>
<sequence>MNDTKLDTLIIKNISPKLSYDEREDLLAHFGAKTVTNSPNYSYAVFETESQSREAMTRLHQLLVLGQRLRVEFATNCHRNRVQQLPPVNEPHRQQKSHEESAEALKEIKLRAFLNQLNYVSPALGLNYLPSPLLRYSYPTASPLIVNNIAHTLLSHPRFYTQVLHLMNKMNLPVPFHADPINRPNLLTFPAAVASHTIATDMSGQKRLLVCSSESELEVSDTEDNLNAKAIVAKPPKRVKKKLRTGFVGEKAVFVDESRPLKRQPKPKPSSESLPDVFEVPLTCEPKFVTNIAVNIVSDCRSMNELADAAAKHPIKPSVSGFGVMSAQQKQQIEKCVEIVWDKNNMITDEELAANRLLKSQWIKYPVFKNYSSGQTSIRLYVKNIDKSVETNDLMRIYGKYVDWESDVHRNMFDIRLMKTGRMKGQAFITLPDETFATKALNETNGYLFNDKPIVVSFARSIKPKETESLK</sequence>
<dbReference type="InterPro" id="IPR012677">
    <property type="entry name" value="Nucleotide-bd_a/b_plait_sf"/>
</dbReference>